<gene>
    <name evidence="2" type="ORF">SAMN04487894_104207</name>
</gene>
<evidence type="ECO:0000313" key="3">
    <source>
        <dbReference type="Proteomes" id="UP000198757"/>
    </source>
</evidence>
<sequence length="263" mass="30522">MNETFSTQRFLLLLKKEWTENRRQYILSVIALFLLLNIILLLQVYLRGNRVYSPDNFLLIALTVLCVLGTTYAITTFQKYRARESAVFELGIPASAAEKLFLELVKNVLVFNLTLILLFKATDALYTWIATNQLASIGYVAPGKDYQERQLGLFAPFLAVQGWFIYCSLQFRKQTYLIAIIVTAVTITLLMKFANTIPTFWKIPNWSFSNPDFQKTYISMASKTDPYIENSFLINLLRAFYMFGWGPLFYWATYFKLKETQAK</sequence>
<reference evidence="3" key="1">
    <citation type="submission" date="2016-10" db="EMBL/GenBank/DDBJ databases">
        <authorList>
            <person name="Varghese N."/>
            <person name="Submissions S."/>
        </authorList>
    </citation>
    <scope>NUCLEOTIDE SEQUENCE [LARGE SCALE GENOMIC DNA]</scope>
    <source>
        <strain evidence="3">DSM 25811 / CCM 8410 / LMG 26954 / E90</strain>
    </source>
</reference>
<dbReference type="RefSeq" id="WP_090389821.1">
    <property type="nucleotide sequence ID" value="NZ_FMZO01000004.1"/>
</dbReference>
<feature type="transmembrane region" description="Helical" evidence="1">
    <location>
        <begin position="176"/>
        <end position="194"/>
    </location>
</feature>
<organism evidence="2 3">
    <name type="scientific">Niabella drilacis (strain DSM 25811 / CCM 8410 / CCUG 62505 / LMG 26954 / E90)</name>
    <dbReference type="NCBI Taxonomy" id="1285928"/>
    <lineage>
        <taxon>Bacteria</taxon>
        <taxon>Pseudomonadati</taxon>
        <taxon>Bacteroidota</taxon>
        <taxon>Chitinophagia</taxon>
        <taxon>Chitinophagales</taxon>
        <taxon>Chitinophagaceae</taxon>
        <taxon>Niabella</taxon>
    </lineage>
</organism>
<keyword evidence="1" id="KW-0472">Membrane</keyword>
<dbReference type="AlphaFoldDB" id="A0A1G6PYK7"/>
<dbReference type="EMBL" id="FMZO01000004">
    <property type="protein sequence ID" value="SDC85051.1"/>
    <property type="molecule type" value="Genomic_DNA"/>
</dbReference>
<proteinExistence type="predicted"/>
<dbReference type="STRING" id="1285928.SAMN04487894_104207"/>
<dbReference type="Proteomes" id="UP000198757">
    <property type="component" value="Unassembled WGS sequence"/>
</dbReference>
<feature type="transmembrane region" description="Helical" evidence="1">
    <location>
        <begin position="109"/>
        <end position="131"/>
    </location>
</feature>
<feature type="transmembrane region" description="Helical" evidence="1">
    <location>
        <begin position="232"/>
        <end position="253"/>
    </location>
</feature>
<dbReference type="OrthoDB" id="1523880at2"/>
<feature type="transmembrane region" description="Helical" evidence="1">
    <location>
        <begin position="25"/>
        <end position="45"/>
    </location>
</feature>
<keyword evidence="1" id="KW-0812">Transmembrane</keyword>
<evidence type="ECO:0000313" key="2">
    <source>
        <dbReference type="EMBL" id="SDC85051.1"/>
    </source>
</evidence>
<evidence type="ECO:0008006" key="4">
    <source>
        <dbReference type="Google" id="ProtNLM"/>
    </source>
</evidence>
<protein>
    <recommendedName>
        <fullName evidence="4">ABC-2 family transporter protein</fullName>
    </recommendedName>
</protein>
<evidence type="ECO:0000256" key="1">
    <source>
        <dbReference type="SAM" id="Phobius"/>
    </source>
</evidence>
<feature type="transmembrane region" description="Helical" evidence="1">
    <location>
        <begin position="151"/>
        <end position="169"/>
    </location>
</feature>
<name>A0A1G6PYK7_NIADE</name>
<keyword evidence="1" id="KW-1133">Transmembrane helix</keyword>
<accession>A0A1G6PYK7</accession>
<keyword evidence="3" id="KW-1185">Reference proteome</keyword>
<feature type="transmembrane region" description="Helical" evidence="1">
    <location>
        <begin position="57"/>
        <end position="75"/>
    </location>
</feature>